<dbReference type="Proteomes" id="UP000248798">
    <property type="component" value="Unassembled WGS sequence"/>
</dbReference>
<feature type="domain" description="Polymerase nucleotidyl transferase" evidence="10">
    <location>
        <begin position="13"/>
        <end position="95"/>
    </location>
</feature>
<evidence type="ECO:0000259" key="10">
    <source>
        <dbReference type="Pfam" id="PF01909"/>
    </source>
</evidence>
<evidence type="ECO:0000256" key="7">
    <source>
        <dbReference type="ARBA" id="ARBA00022840"/>
    </source>
</evidence>
<reference evidence="12 13" key="1">
    <citation type="submission" date="2018-06" db="EMBL/GenBank/DDBJ databases">
        <title>Complete Genome Sequence of Desulfobacter hydrogenophilus (DSM3380).</title>
        <authorList>
            <person name="Marietou A."/>
            <person name="Schreiber L."/>
            <person name="Marshall I."/>
            <person name="Jorgensen B."/>
        </authorList>
    </citation>
    <scope>NUCLEOTIDE SEQUENCE [LARGE SCALE GENOMIC DNA]</scope>
    <source>
        <strain evidence="12 13">DSM 3380</strain>
    </source>
</reference>
<dbReference type="PANTHER" id="PTHR33571:SF14">
    <property type="entry name" value="PROTEIN ADENYLYLTRANSFERASE MJ0435-RELATED"/>
    <property type="match status" value="1"/>
</dbReference>
<evidence type="ECO:0000256" key="2">
    <source>
        <dbReference type="ARBA" id="ARBA00022649"/>
    </source>
</evidence>
<evidence type="ECO:0000313" key="13">
    <source>
        <dbReference type="Proteomes" id="UP000248798"/>
    </source>
</evidence>
<dbReference type="InterPro" id="IPR002934">
    <property type="entry name" value="Polymerase_NTP_transf_dom"/>
</dbReference>
<dbReference type="GO" id="GO:0005524">
    <property type="term" value="F:ATP binding"/>
    <property type="evidence" value="ECO:0007669"/>
    <property type="project" value="UniProtKB-KW"/>
</dbReference>
<evidence type="ECO:0000256" key="6">
    <source>
        <dbReference type="ARBA" id="ARBA00022741"/>
    </source>
</evidence>
<organism evidence="12 13">
    <name type="scientific">Desulfobacter hydrogenophilus</name>
    <dbReference type="NCBI Taxonomy" id="2291"/>
    <lineage>
        <taxon>Bacteria</taxon>
        <taxon>Pseudomonadati</taxon>
        <taxon>Thermodesulfobacteriota</taxon>
        <taxon>Desulfobacteria</taxon>
        <taxon>Desulfobacterales</taxon>
        <taxon>Desulfobacteraceae</taxon>
        <taxon>Desulfobacter</taxon>
    </lineage>
</organism>
<keyword evidence="5" id="KW-0479">Metal-binding</keyword>
<comment type="cofactor">
    <cofactor evidence="1">
        <name>Mg(2+)</name>
        <dbReference type="ChEBI" id="CHEBI:18420"/>
    </cofactor>
</comment>
<keyword evidence="3 12" id="KW-0808">Transferase</keyword>
<evidence type="ECO:0000256" key="1">
    <source>
        <dbReference type="ARBA" id="ARBA00001946"/>
    </source>
</evidence>
<name>A0A328FAP9_9BACT</name>
<dbReference type="InterPro" id="IPR052038">
    <property type="entry name" value="Type-VII_TA_antitoxin"/>
</dbReference>
<dbReference type="Proteomes" id="UP000293902">
    <property type="component" value="Chromosome"/>
</dbReference>
<dbReference type="RefSeq" id="WP_111960162.1">
    <property type="nucleotide sequence ID" value="NZ_CP036313.1"/>
</dbReference>
<keyword evidence="4" id="KW-0548">Nucleotidyltransferase</keyword>
<sequence>MPQIDRNLIKIIEAHKDIIKEKFSVESMSIFGSISKGTAKSDSDIDILIRFKTTPGLFGFIDLKQYLEVIVGRPVDLVTENALKKQLRDDILRDAVHVA</sequence>
<keyword evidence="7" id="KW-0067">ATP-binding</keyword>
<evidence type="ECO:0000256" key="3">
    <source>
        <dbReference type="ARBA" id="ARBA00022679"/>
    </source>
</evidence>
<dbReference type="AlphaFoldDB" id="A0A328FAP9"/>
<dbReference type="EMBL" id="CP036313">
    <property type="protein sequence ID" value="QBH15080.1"/>
    <property type="molecule type" value="Genomic_DNA"/>
</dbReference>
<evidence type="ECO:0000256" key="8">
    <source>
        <dbReference type="ARBA" id="ARBA00022842"/>
    </source>
</evidence>
<evidence type="ECO:0000256" key="4">
    <source>
        <dbReference type="ARBA" id="ARBA00022695"/>
    </source>
</evidence>
<dbReference type="CDD" id="cd05403">
    <property type="entry name" value="NT_KNTase_like"/>
    <property type="match status" value="1"/>
</dbReference>
<comment type="similarity">
    <text evidence="9">Belongs to the MntA antitoxin family.</text>
</comment>
<protein>
    <submittedName>
        <fullName evidence="12">Nucleotidyltransferase</fullName>
    </submittedName>
</protein>
<keyword evidence="8" id="KW-0460">Magnesium</keyword>
<dbReference type="OrthoDB" id="5422227at2"/>
<keyword evidence="6" id="KW-0547">Nucleotide-binding</keyword>
<evidence type="ECO:0000313" key="12">
    <source>
        <dbReference type="EMBL" id="RAM00153.1"/>
    </source>
</evidence>
<evidence type="ECO:0000256" key="9">
    <source>
        <dbReference type="ARBA" id="ARBA00038276"/>
    </source>
</evidence>
<dbReference type="EMBL" id="QLNI01000061">
    <property type="protein sequence ID" value="RAM00153.1"/>
    <property type="molecule type" value="Genomic_DNA"/>
</dbReference>
<dbReference type="PANTHER" id="PTHR33571">
    <property type="entry name" value="SSL8005 PROTEIN"/>
    <property type="match status" value="1"/>
</dbReference>
<reference evidence="11 14" key="2">
    <citation type="submission" date="2019-02" db="EMBL/GenBank/DDBJ databases">
        <title>Complete genome sequence of Desulfobacter hydrogenophilus AcRS1.</title>
        <authorList>
            <person name="Marietou A."/>
            <person name="Lund M.B."/>
            <person name="Marshall I.P.G."/>
            <person name="Schreiber L."/>
            <person name="Jorgensen B."/>
        </authorList>
    </citation>
    <scope>NUCLEOTIDE SEQUENCE [LARGE SCALE GENOMIC DNA]</scope>
    <source>
        <strain evidence="11 14">AcRS1</strain>
    </source>
</reference>
<dbReference type="InterPro" id="IPR043519">
    <property type="entry name" value="NT_sf"/>
</dbReference>
<evidence type="ECO:0000313" key="14">
    <source>
        <dbReference type="Proteomes" id="UP000293902"/>
    </source>
</evidence>
<dbReference type="Pfam" id="PF01909">
    <property type="entry name" value="NTP_transf_2"/>
    <property type="match status" value="1"/>
</dbReference>
<proteinExistence type="inferred from homology"/>
<evidence type="ECO:0000313" key="11">
    <source>
        <dbReference type="EMBL" id="QBH15080.1"/>
    </source>
</evidence>
<dbReference type="Gene3D" id="3.30.460.10">
    <property type="entry name" value="Beta Polymerase, domain 2"/>
    <property type="match status" value="1"/>
</dbReference>
<evidence type="ECO:0000256" key="5">
    <source>
        <dbReference type="ARBA" id="ARBA00022723"/>
    </source>
</evidence>
<dbReference type="SUPFAM" id="SSF81301">
    <property type="entry name" value="Nucleotidyltransferase"/>
    <property type="match status" value="1"/>
</dbReference>
<accession>A0A328FAP9</accession>
<keyword evidence="2" id="KW-1277">Toxin-antitoxin system</keyword>
<dbReference type="GO" id="GO:0046872">
    <property type="term" value="F:metal ion binding"/>
    <property type="evidence" value="ECO:0007669"/>
    <property type="project" value="UniProtKB-KW"/>
</dbReference>
<keyword evidence="14" id="KW-1185">Reference proteome</keyword>
<dbReference type="GO" id="GO:0016779">
    <property type="term" value="F:nucleotidyltransferase activity"/>
    <property type="evidence" value="ECO:0007669"/>
    <property type="project" value="UniProtKB-KW"/>
</dbReference>
<gene>
    <name evidence="12" type="ORF">DO021_20540</name>
    <name evidence="11" type="ORF">EYB58_20435</name>
</gene>